<dbReference type="PROSITE" id="PS01219">
    <property type="entry name" value="AMMONIUM_TRANSP"/>
    <property type="match status" value="1"/>
</dbReference>
<keyword evidence="7 8" id="KW-0924">Ammonia transport</keyword>
<feature type="transmembrane region" description="Helical" evidence="8">
    <location>
        <begin position="426"/>
        <end position="451"/>
    </location>
</feature>
<evidence type="ECO:0000256" key="3">
    <source>
        <dbReference type="ARBA" id="ARBA00022448"/>
    </source>
</evidence>
<keyword evidence="5 8" id="KW-1133">Transmembrane helix</keyword>
<dbReference type="InterPro" id="IPR029020">
    <property type="entry name" value="Ammonium/urea_transptr"/>
</dbReference>
<evidence type="ECO:0000313" key="10">
    <source>
        <dbReference type="EMBL" id="GBF49156.1"/>
    </source>
</evidence>
<dbReference type="Proteomes" id="UP000245133">
    <property type="component" value="Unassembled WGS sequence"/>
</dbReference>
<feature type="transmembrane region" description="Helical" evidence="8">
    <location>
        <begin position="269"/>
        <end position="294"/>
    </location>
</feature>
<evidence type="ECO:0000256" key="1">
    <source>
        <dbReference type="ARBA" id="ARBA00004141"/>
    </source>
</evidence>
<feature type="transmembrane region" description="Helical" evidence="8">
    <location>
        <begin position="306"/>
        <end position="331"/>
    </location>
</feature>
<evidence type="ECO:0000256" key="5">
    <source>
        <dbReference type="ARBA" id="ARBA00022989"/>
    </source>
</evidence>
<dbReference type="GO" id="GO:0008519">
    <property type="term" value="F:ammonium channel activity"/>
    <property type="evidence" value="ECO:0007669"/>
    <property type="project" value="InterPro"/>
</dbReference>
<dbReference type="EMBL" id="BFBB01000002">
    <property type="protein sequence ID" value="GBF49156.1"/>
    <property type="molecule type" value="Genomic_DNA"/>
</dbReference>
<dbReference type="InterPro" id="IPR018047">
    <property type="entry name" value="Ammonium_transpt_CS"/>
</dbReference>
<feature type="transmembrane region" description="Helical" evidence="8">
    <location>
        <begin position="67"/>
        <end position="87"/>
    </location>
</feature>
<feature type="transmembrane region" description="Helical" evidence="8">
    <location>
        <begin position="185"/>
        <end position="210"/>
    </location>
</feature>
<feature type="transmembrane region" description="Helical" evidence="8">
    <location>
        <begin position="230"/>
        <end position="257"/>
    </location>
</feature>
<dbReference type="Pfam" id="PF00909">
    <property type="entry name" value="Ammonium_transp"/>
    <property type="match status" value="1"/>
</dbReference>
<protein>
    <recommendedName>
        <fullName evidence="8">Ammonium transporter</fullName>
    </recommendedName>
</protein>
<accession>A0A2P2DX23</accession>
<evidence type="ECO:0000256" key="7">
    <source>
        <dbReference type="ARBA" id="ARBA00023177"/>
    </source>
</evidence>
<comment type="subcellular location">
    <subcellularLocation>
        <location evidence="8">Cell membrane</location>
        <topology evidence="8">Multi-pass membrane protein</topology>
    </subcellularLocation>
    <subcellularLocation>
        <location evidence="1">Membrane</location>
        <topology evidence="1">Multi-pass membrane protein</topology>
    </subcellularLocation>
</comment>
<dbReference type="GO" id="GO:0005886">
    <property type="term" value="C:plasma membrane"/>
    <property type="evidence" value="ECO:0007669"/>
    <property type="project" value="UniProtKB-SubCell"/>
</dbReference>
<evidence type="ECO:0000313" key="11">
    <source>
        <dbReference type="Proteomes" id="UP000245133"/>
    </source>
</evidence>
<proteinExistence type="inferred from homology"/>
<dbReference type="InterPro" id="IPR024041">
    <property type="entry name" value="NH4_transpt_AmtB-like_dom"/>
</dbReference>
<keyword evidence="3 8" id="KW-0813">Transport</keyword>
<keyword evidence="11" id="KW-1185">Reference proteome</keyword>
<dbReference type="PANTHER" id="PTHR11730">
    <property type="entry name" value="AMMONIUM TRANSPORTER"/>
    <property type="match status" value="1"/>
</dbReference>
<evidence type="ECO:0000256" key="8">
    <source>
        <dbReference type="RuleBase" id="RU362002"/>
    </source>
</evidence>
<dbReference type="InterPro" id="IPR001905">
    <property type="entry name" value="Ammonium_transpt"/>
</dbReference>
<evidence type="ECO:0000256" key="6">
    <source>
        <dbReference type="ARBA" id="ARBA00023136"/>
    </source>
</evidence>
<reference evidence="10 11" key="1">
    <citation type="submission" date="2018-02" db="EMBL/GenBank/DDBJ databases">
        <title>Novel Leptospira species isolated from soil and water in Japan.</title>
        <authorList>
            <person name="Nakao R."/>
            <person name="Masuzawa T."/>
        </authorList>
    </citation>
    <scope>NUCLEOTIDE SEQUENCE [LARGE SCALE GENOMIC DNA]</scope>
    <source>
        <strain evidence="10 11">YH101</strain>
    </source>
</reference>
<name>A0A2P2DX23_9LEPT</name>
<feature type="transmembrane region" description="Helical" evidence="8">
    <location>
        <begin position="156"/>
        <end position="178"/>
    </location>
</feature>
<comment type="caution">
    <text evidence="10">The sequence shown here is derived from an EMBL/GenBank/DDBJ whole genome shotgun (WGS) entry which is preliminary data.</text>
</comment>
<dbReference type="GO" id="GO:0097272">
    <property type="term" value="P:ammonium homeostasis"/>
    <property type="evidence" value="ECO:0007669"/>
    <property type="project" value="TreeGrafter"/>
</dbReference>
<dbReference type="Gene3D" id="1.10.3430.10">
    <property type="entry name" value="Ammonium transporter AmtB like domains"/>
    <property type="match status" value="1"/>
</dbReference>
<feature type="domain" description="Ammonium transporter AmtB-like" evidence="9">
    <location>
        <begin position="69"/>
        <end position="478"/>
    </location>
</feature>
<evidence type="ECO:0000259" key="9">
    <source>
        <dbReference type="Pfam" id="PF00909"/>
    </source>
</evidence>
<dbReference type="InterPro" id="IPR002229">
    <property type="entry name" value="RhesusRHD"/>
</dbReference>
<keyword evidence="6 8" id="KW-0472">Membrane</keyword>
<evidence type="ECO:0000256" key="4">
    <source>
        <dbReference type="ARBA" id="ARBA00022692"/>
    </source>
</evidence>
<dbReference type="AlphaFoldDB" id="A0A2P2DX23"/>
<feature type="transmembrane region" description="Helical" evidence="8">
    <location>
        <begin position="338"/>
        <end position="355"/>
    </location>
</feature>
<dbReference type="SUPFAM" id="SSF111352">
    <property type="entry name" value="Ammonium transporter"/>
    <property type="match status" value="1"/>
</dbReference>
<feature type="transmembrane region" description="Helical" evidence="8">
    <location>
        <begin position="394"/>
        <end position="414"/>
    </location>
</feature>
<dbReference type="PRINTS" id="PR00342">
    <property type="entry name" value="RHESUSRHD"/>
</dbReference>
<feature type="transmembrane region" description="Helical" evidence="8">
    <location>
        <begin position="361"/>
        <end position="382"/>
    </location>
</feature>
<dbReference type="PANTHER" id="PTHR11730:SF89">
    <property type="entry name" value="AMMONIUM TRANSPORTER SLL0108-RELATED"/>
    <property type="match status" value="1"/>
</dbReference>
<keyword evidence="4 8" id="KW-0812">Transmembrane</keyword>
<comment type="similarity">
    <text evidence="2 8">Belongs to the ammonia transporter channel (TC 1.A.11.2) family.</text>
</comment>
<dbReference type="NCBIfam" id="TIGR00836">
    <property type="entry name" value="amt"/>
    <property type="match status" value="1"/>
</dbReference>
<organism evidence="10 11">
    <name type="scientific">Leptospira ryugenii</name>
    <dbReference type="NCBI Taxonomy" id="1917863"/>
    <lineage>
        <taxon>Bacteria</taxon>
        <taxon>Pseudomonadati</taxon>
        <taxon>Spirochaetota</taxon>
        <taxon>Spirochaetia</taxon>
        <taxon>Leptospirales</taxon>
        <taxon>Leptospiraceae</taxon>
        <taxon>Leptospira</taxon>
    </lineage>
</organism>
<evidence type="ECO:0000256" key="2">
    <source>
        <dbReference type="ARBA" id="ARBA00005887"/>
    </source>
</evidence>
<gene>
    <name evidence="10" type="primary">amtB</name>
    <name evidence="10" type="ORF">LPTSP4_06660</name>
</gene>
<sequence length="482" mass="51026">MMYRIFQRPNALALGLLFTFFLTTSSQIFGEESPNPEASAPSSFEALEKKLSELEAKQEKAGSEADWIWTCIAAFLVFFMQAGFAFVEAGFTRAKNAVNILMKNFSDLTVGAIAFWLVGFSLMFGPQIISGFGIGLPGVADSLLLSEGQTPDPGKYSFFIFQIVFAATAATIVSGAMAERTKFPAYLLFSVFITAFIYPLFGSLAWGGLFGDAGFLESLNLGAVGESSGVGFLDFAGSTVVHSIGAWGGLAGAIVVGPRLGKFQPDGRVFPILGHNMSMAALGVFILWFGWFGFNPGSTTSIKDGNFAIIAVVTHMAACAGAIGAMATTWILFRKPEIGLTLNGGLAGLVAITAPCDQVSILGSVVIGLIAGILVVFSVLFFDKIKIDDPVGAVSVHGVCGAWGTLAVGLFNVNTGLFYGGGVHQLFAQLIGVALAFVWSFGISFLLFYLIKVTVGLRVSEEEELMGLDILEHGNEAYPVSK</sequence>
<feature type="transmembrane region" description="Helical" evidence="8">
    <location>
        <begin position="108"/>
        <end position="136"/>
    </location>
</feature>